<dbReference type="EMBL" id="CP002431">
    <property type="protein sequence ID" value="ADU61485.1"/>
    <property type="molecule type" value="Genomic_DNA"/>
</dbReference>
<dbReference type="Pfam" id="PF05015">
    <property type="entry name" value="HigB-like_toxin"/>
    <property type="match status" value="1"/>
</dbReference>
<protein>
    <submittedName>
        <fullName evidence="1">Plasmid maintenance system killer</fullName>
    </submittedName>
</protein>
<dbReference type="InterPro" id="IPR007711">
    <property type="entry name" value="HigB-1"/>
</dbReference>
<organism evidence="1 2">
    <name type="scientific">Pseudodesulfovibrio aespoeensis (strain ATCC 700646 / DSM 10631 / Aspo-2)</name>
    <name type="common">Desulfovibrio aespoeensis</name>
    <dbReference type="NCBI Taxonomy" id="643562"/>
    <lineage>
        <taxon>Bacteria</taxon>
        <taxon>Pseudomonadati</taxon>
        <taxon>Thermodesulfobacteriota</taxon>
        <taxon>Desulfovibrionia</taxon>
        <taxon>Desulfovibrionales</taxon>
        <taxon>Desulfovibrionaceae</taxon>
    </lineage>
</organism>
<dbReference type="STRING" id="643562.Daes_0464"/>
<dbReference type="Proteomes" id="UP000002191">
    <property type="component" value="Chromosome"/>
</dbReference>
<dbReference type="AlphaFoldDB" id="E6VXM7"/>
<dbReference type="PANTHER" id="PTHR40266:SF2">
    <property type="entry name" value="TOXIN HIGB-1"/>
    <property type="match status" value="1"/>
</dbReference>
<proteinExistence type="predicted"/>
<dbReference type="KEGG" id="das:Daes_0464"/>
<name>E6VXM7_PSEA9</name>
<dbReference type="eggNOG" id="COG3549">
    <property type="taxonomic scope" value="Bacteria"/>
</dbReference>
<sequence>MIKSFKHKGLEKFFRTGTTKGIQAKHADKLERILDFLHAADEAQEMNLPGFNLHPLIGTLKDHWSVKVSGNWRVTFYFEDGRAYVVNYLDYH</sequence>
<accession>E6VXM7</accession>
<dbReference type="SUPFAM" id="SSF143011">
    <property type="entry name" value="RelE-like"/>
    <property type="match status" value="1"/>
</dbReference>
<dbReference type="RefSeq" id="WP_013513422.1">
    <property type="nucleotide sequence ID" value="NC_014844.1"/>
</dbReference>
<reference evidence="2" key="1">
    <citation type="submission" date="2010-12" db="EMBL/GenBank/DDBJ databases">
        <title>Complete sequence of Desulfovibrio aespoeensis Aspo-2.</title>
        <authorList>
            <consortium name="US DOE Joint Genome Institute"/>
            <person name="Lucas S."/>
            <person name="Copeland A."/>
            <person name="Lapidus A."/>
            <person name="Cheng J.-F."/>
            <person name="Goodwin L."/>
            <person name="Pitluck S."/>
            <person name="Chertkov O."/>
            <person name="Misra M."/>
            <person name="Detter J.C."/>
            <person name="Han C."/>
            <person name="Tapia R."/>
            <person name="Land M."/>
            <person name="Hauser L."/>
            <person name="Kyrpides N."/>
            <person name="Ivanova N."/>
            <person name="Ovchinnikova G."/>
            <person name="Pedersen K."/>
            <person name="Jagevall S."/>
            <person name="Hazen T."/>
            <person name="Woyke T."/>
        </authorList>
    </citation>
    <scope>NUCLEOTIDE SEQUENCE [LARGE SCALE GENOMIC DNA]</scope>
    <source>
        <strain evidence="2">ATCC 700646 / DSM 10631 / Aspo-2</strain>
    </source>
</reference>
<dbReference type="OrthoDB" id="9801102at2"/>
<dbReference type="HOGENOM" id="CLU_155111_0_0_7"/>
<evidence type="ECO:0000313" key="1">
    <source>
        <dbReference type="EMBL" id="ADU61485.1"/>
    </source>
</evidence>
<reference evidence="1 2" key="2">
    <citation type="journal article" date="2014" name="Genome Announc.">
        <title>Complete Genome Sequence of the Subsurface, Mesophilic Sulfate-Reducing Bacterium Desulfovibrio aespoeensis Aspo-2.</title>
        <authorList>
            <person name="Pedersen K."/>
            <person name="Bengtsson A."/>
            <person name="Edlund J."/>
            <person name="Rabe L."/>
            <person name="Hazen T."/>
            <person name="Chakraborty R."/>
            <person name="Goodwin L."/>
            <person name="Shapiro N."/>
        </authorList>
    </citation>
    <scope>NUCLEOTIDE SEQUENCE [LARGE SCALE GENOMIC DNA]</scope>
    <source>
        <strain evidence="2">ATCC 700646 / DSM 10631 / Aspo-2</strain>
    </source>
</reference>
<evidence type="ECO:0000313" key="2">
    <source>
        <dbReference type="Proteomes" id="UP000002191"/>
    </source>
</evidence>
<gene>
    <name evidence="1" type="ordered locus">Daes_0464</name>
</gene>
<dbReference type="Gene3D" id="3.30.2310.20">
    <property type="entry name" value="RelE-like"/>
    <property type="match status" value="1"/>
</dbReference>
<dbReference type="PANTHER" id="PTHR40266">
    <property type="entry name" value="TOXIN HIGB-1"/>
    <property type="match status" value="1"/>
</dbReference>
<dbReference type="InterPro" id="IPR035093">
    <property type="entry name" value="RelE/ParE_toxin_dom_sf"/>
</dbReference>
<keyword evidence="2" id="KW-1185">Reference proteome</keyword>